<keyword evidence="5" id="KW-0029">Amino-acid transport</keyword>
<sequence>MDGTNTLVQLVIAGLSIGSIYALIALGFNIVFKCTGAMNFAQGEWVMMGGMVTAALFGVFSSVGLAVVTATVLIGAIGLVSERITIWPVRRPDPMTLTLVTVGLAIVSRSLVMIFLGKMPAGYSGFSGTDVISIEGVTVQTQSLWIIAITLLFLVLMHFFFERTVLGKALRAVSADPQAASLVGIPSSQMLMLAFGLAALAGGIAGAIVTPLTLMTYDQGATLGFKGFSAAMLGGIGNLPGAVVGGLLLGLIETFGSFYISSHFKDAISFAVLLLILFMRPAGLFGRVEVVKA</sequence>
<dbReference type="GO" id="GO:0006865">
    <property type="term" value="P:amino acid transport"/>
    <property type="evidence" value="ECO:0007669"/>
    <property type="project" value="UniProtKB-KW"/>
</dbReference>
<keyword evidence="3" id="KW-1003">Cell membrane</keyword>
<evidence type="ECO:0000256" key="8">
    <source>
        <dbReference type="ARBA" id="ARBA00037998"/>
    </source>
</evidence>
<dbReference type="EMBL" id="JAEKJA010000030">
    <property type="protein sequence ID" value="MBJ3778503.1"/>
    <property type="molecule type" value="Genomic_DNA"/>
</dbReference>
<dbReference type="RefSeq" id="WP_198884409.1">
    <property type="nucleotide sequence ID" value="NZ_JAEKJA010000030.1"/>
</dbReference>
<dbReference type="Pfam" id="PF02653">
    <property type="entry name" value="BPD_transp_2"/>
    <property type="match status" value="1"/>
</dbReference>
<dbReference type="PANTHER" id="PTHR11795:SF450">
    <property type="entry name" value="ABC TRANSPORTER PERMEASE PROTEIN"/>
    <property type="match status" value="1"/>
</dbReference>
<gene>
    <name evidence="10" type="ORF">JCR33_22575</name>
</gene>
<feature type="transmembrane region" description="Helical" evidence="9">
    <location>
        <begin position="52"/>
        <end position="77"/>
    </location>
</feature>
<reference evidence="10" key="1">
    <citation type="submission" date="2020-12" db="EMBL/GenBank/DDBJ databases">
        <title>Bacterial taxonomy.</title>
        <authorList>
            <person name="Pan X."/>
        </authorList>
    </citation>
    <scope>NUCLEOTIDE SEQUENCE</scope>
    <source>
        <strain evidence="10">B2012</strain>
    </source>
</reference>
<feature type="transmembrane region" description="Helical" evidence="9">
    <location>
        <begin position="264"/>
        <end position="283"/>
    </location>
</feature>
<feature type="transmembrane region" description="Helical" evidence="9">
    <location>
        <begin position="230"/>
        <end position="252"/>
    </location>
</feature>
<dbReference type="PANTHER" id="PTHR11795">
    <property type="entry name" value="BRANCHED-CHAIN AMINO ACID TRANSPORT SYSTEM PERMEASE PROTEIN LIVH"/>
    <property type="match status" value="1"/>
</dbReference>
<evidence type="ECO:0000256" key="9">
    <source>
        <dbReference type="SAM" id="Phobius"/>
    </source>
</evidence>
<dbReference type="InterPro" id="IPR001851">
    <property type="entry name" value="ABC_transp_permease"/>
</dbReference>
<keyword evidence="7 9" id="KW-0472">Membrane</keyword>
<evidence type="ECO:0000256" key="3">
    <source>
        <dbReference type="ARBA" id="ARBA00022475"/>
    </source>
</evidence>
<keyword evidence="11" id="KW-1185">Reference proteome</keyword>
<evidence type="ECO:0000256" key="7">
    <source>
        <dbReference type="ARBA" id="ARBA00023136"/>
    </source>
</evidence>
<feature type="transmembrane region" description="Helical" evidence="9">
    <location>
        <begin position="97"/>
        <end position="116"/>
    </location>
</feature>
<evidence type="ECO:0000313" key="11">
    <source>
        <dbReference type="Proteomes" id="UP000609531"/>
    </source>
</evidence>
<dbReference type="Proteomes" id="UP000609531">
    <property type="component" value="Unassembled WGS sequence"/>
</dbReference>
<dbReference type="AlphaFoldDB" id="A0A934IL39"/>
<evidence type="ECO:0000256" key="4">
    <source>
        <dbReference type="ARBA" id="ARBA00022692"/>
    </source>
</evidence>
<evidence type="ECO:0000313" key="10">
    <source>
        <dbReference type="EMBL" id="MBJ3778503.1"/>
    </source>
</evidence>
<organism evidence="10 11">
    <name type="scientific">Acuticoccus mangrovi</name>
    <dbReference type="NCBI Taxonomy" id="2796142"/>
    <lineage>
        <taxon>Bacteria</taxon>
        <taxon>Pseudomonadati</taxon>
        <taxon>Pseudomonadota</taxon>
        <taxon>Alphaproteobacteria</taxon>
        <taxon>Hyphomicrobiales</taxon>
        <taxon>Amorphaceae</taxon>
        <taxon>Acuticoccus</taxon>
    </lineage>
</organism>
<evidence type="ECO:0000256" key="1">
    <source>
        <dbReference type="ARBA" id="ARBA00004651"/>
    </source>
</evidence>
<evidence type="ECO:0000256" key="6">
    <source>
        <dbReference type="ARBA" id="ARBA00022989"/>
    </source>
</evidence>
<dbReference type="InterPro" id="IPR052157">
    <property type="entry name" value="BCAA_transport_permease"/>
</dbReference>
<keyword evidence="4 9" id="KW-0812">Transmembrane</keyword>
<feature type="transmembrane region" description="Helical" evidence="9">
    <location>
        <begin position="7"/>
        <end position="32"/>
    </location>
</feature>
<evidence type="ECO:0000256" key="2">
    <source>
        <dbReference type="ARBA" id="ARBA00022448"/>
    </source>
</evidence>
<proteinExistence type="inferred from homology"/>
<keyword evidence="6 9" id="KW-1133">Transmembrane helix</keyword>
<comment type="caution">
    <text evidence="10">The sequence shown here is derived from an EMBL/GenBank/DDBJ whole genome shotgun (WGS) entry which is preliminary data.</text>
</comment>
<name>A0A934IL39_9HYPH</name>
<evidence type="ECO:0000256" key="5">
    <source>
        <dbReference type="ARBA" id="ARBA00022970"/>
    </source>
</evidence>
<protein>
    <submittedName>
        <fullName evidence="10">Branched-chain amino acid ABC transporter permease</fullName>
    </submittedName>
</protein>
<dbReference type="CDD" id="cd06582">
    <property type="entry name" value="TM_PBP1_LivH_like"/>
    <property type="match status" value="1"/>
</dbReference>
<keyword evidence="2" id="KW-0813">Transport</keyword>
<dbReference type="GO" id="GO:0022857">
    <property type="term" value="F:transmembrane transporter activity"/>
    <property type="evidence" value="ECO:0007669"/>
    <property type="project" value="InterPro"/>
</dbReference>
<accession>A0A934IL39</accession>
<comment type="similarity">
    <text evidence="8">Belongs to the binding-protein-dependent transport system permease family. LivHM subfamily.</text>
</comment>
<feature type="transmembrane region" description="Helical" evidence="9">
    <location>
        <begin position="143"/>
        <end position="161"/>
    </location>
</feature>
<dbReference type="GO" id="GO:0005886">
    <property type="term" value="C:plasma membrane"/>
    <property type="evidence" value="ECO:0007669"/>
    <property type="project" value="UniProtKB-SubCell"/>
</dbReference>
<comment type="subcellular location">
    <subcellularLocation>
        <location evidence="1">Cell membrane</location>
        <topology evidence="1">Multi-pass membrane protein</topology>
    </subcellularLocation>
</comment>
<feature type="transmembrane region" description="Helical" evidence="9">
    <location>
        <begin position="190"/>
        <end position="210"/>
    </location>
</feature>